<sequence length="266" mass="27512">MDLGGKVVVITGAAGGIGAAMARRFSDAGVAGMLLADLDAPAVESLSRSIDGVRTRAIHCDVTDPAQVEALVEAAHESFGPVDLFCSNAGITTGTGLDTTDDAWQRAWSINVHAHVVAARAVLPSMLDRGAGYLLQTCSAAGLLTAVGDAPYAVTKHAAVGFAEWLSMTYGDRGIKVSALCPQGVATPMLEHGLTQGHAGALVTAAAGEVLTAEQVAEAVVAGLAAERFLILPHPEVATYQQRKAEDPDRWLTSMRKLITRVSSTA</sequence>
<evidence type="ECO:0000256" key="1">
    <source>
        <dbReference type="ARBA" id="ARBA00006484"/>
    </source>
</evidence>
<comment type="similarity">
    <text evidence="1">Belongs to the short-chain dehydrogenases/reductases (SDR) family.</text>
</comment>
<reference evidence="3 4" key="1">
    <citation type="submission" date="2018-08" db="EMBL/GenBank/DDBJ databases">
        <title>Sequencing the genomes of 1000 actinobacteria strains.</title>
        <authorList>
            <person name="Klenk H.-P."/>
        </authorList>
    </citation>
    <scope>NUCLEOTIDE SEQUENCE [LARGE SCALE GENOMIC DNA]</scope>
    <source>
        <strain evidence="3 4">DSM 44099</strain>
    </source>
</reference>
<accession>A0A3D9ZX50</accession>
<evidence type="ECO:0000313" key="4">
    <source>
        <dbReference type="Proteomes" id="UP000256913"/>
    </source>
</evidence>
<dbReference type="CDD" id="cd05233">
    <property type="entry name" value="SDR_c"/>
    <property type="match status" value="1"/>
</dbReference>
<dbReference type="PANTHER" id="PTHR24322">
    <property type="entry name" value="PKSB"/>
    <property type="match status" value="1"/>
</dbReference>
<name>A0A3D9ZX50_9ACTN</name>
<dbReference type="InterPro" id="IPR002347">
    <property type="entry name" value="SDR_fam"/>
</dbReference>
<dbReference type="InterPro" id="IPR036291">
    <property type="entry name" value="NAD(P)-bd_dom_sf"/>
</dbReference>
<dbReference type="SUPFAM" id="SSF51735">
    <property type="entry name" value="NAD(P)-binding Rossmann-fold domains"/>
    <property type="match status" value="1"/>
</dbReference>
<dbReference type="InterPro" id="IPR020904">
    <property type="entry name" value="Sc_DH/Rdtase_CS"/>
</dbReference>
<dbReference type="PRINTS" id="PR00081">
    <property type="entry name" value="GDHRDH"/>
</dbReference>
<organism evidence="3 4">
    <name type="scientific">Asanoa ferruginea</name>
    <dbReference type="NCBI Taxonomy" id="53367"/>
    <lineage>
        <taxon>Bacteria</taxon>
        <taxon>Bacillati</taxon>
        <taxon>Actinomycetota</taxon>
        <taxon>Actinomycetes</taxon>
        <taxon>Micromonosporales</taxon>
        <taxon>Micromonosporaceae</taxon>
        <taxon>Asanoa</taxon>
    </lineage>
</organism>
<dbReference type="Pfam" id="PF00106">
    <property type="entry name" value="adh_short"/>
    <property type="match status" value="1"/>
</dbReference>
<protein>
    <submittedName>
        <fullName evidence="3">NADP-dependent 3-hydroxy acid dehydrogenase YdfG</fullName>
    </submittedName>
</protein>
<dbReference type="EMBL" id="QUMQ01000001">
    <property type="protein sequence ID" value="REG01736.1"/>
    <property type="molecule type" value="Genomic_DNA"/>
</dbReference>
<dbReference type="OrthoDB" id="210852at2"/>
<dbReference type="PROSITE" id="PS00061">
    <property type="entry name" value="ADH_SHORT"/>
    <property type="match status" value="1"/>
</dbReference>
<keyword evidence="4" id="KW-1185">Reference proteome</keyword>
<dbReference type="Gene3D" id="3.40.50.720">
    <property type="entry name" value="NAD(P)-binding Rossmann-like Domain"/>
    <property type="match status" value="1"/>
</dbReference>
<evidence type="ECO:0000256" key="2">
    <source>
        <dbReference type="ARBA" id="ARBA00023002"/>
    </source>
</evidence>
<comment type="caution">
    <text evidence="3">The sequence shown here is derived from an EMBL/GenBank/DDBJ whole genome shotgun (WGS) entry which is preliminary data.</text>
</comment>
<dbReference type="AlphaFoldDB" id="A0A3D9ZX50"/>
<gene>
    <name evidence="3" type="ORF">DFJ67_7823</name>
</gene>
<dbReference type="PANTHER" id="PTHR24322:SF736">
    <property type="entry name" value="RETINOL DEHYDROGENASE 10"/>
    <property type="match status" value="1"/>
</dbReference>
<dbReference type="Proteomes" id="UP000256913">
    <property type="component" value="Unassembled WGS sequence"/>
</dbReference>
<proteinExistence type="inferred from homology"/>
<dbReference type="RefSeq" id="WP_116074195.1">
    <property type="nucleotide sequence ID" value="NZ_BONB01000021.1"/>
</dbReference>
<keyword evidence="2" id="KW-0560">Oxidoreductase</keyword>
<dbReference type="GO" id="GO:0016616">
    <property type="term" value="F:oxidoreductase activity, acting on the CH-OH group of donors, NAD or NADP as acceptor"/>
    <property type="evidence" value="ECO:0007669"/>
    <property type="project" value="TreeGrafter"/>
</dbReference>
<evidence type="ECO:0000313" key="3">
    <source>
        <dbReference type="EMBL" id="REG01736.1"/>
    </source>
</evidence>